<dbReference type="InterPro" id="IPR036186">
    <property type="entry name" value="Serpin_sf"/>
</dbReference>
<comment type="similarity">
    <text evidence="1 2">Belongs to the serpin family.</text>
</comment>
<keyword evidence="5" id="KW-1185">Reference proteome</keyword>
<dbReference type="Proteomes" id="UP000252519">
    <property type="component" value="Unassembled WGS sequence"/>
</dbReference>
<name>A0A368F9V2_ANCCA</name>
<dbReference type="OrthoDB" id="9518664at2759"/>
<comment type="caution">
    <text evidence="4">The sequence shown here is derived from an EMBL/GenBank/DDBJ whole genome shotgun (WGS) entry which is preliminary data.</text>
</comment>
<dbReference type="InterPro" id="IPR000215">
    <property type="entry name" value="Serpin_fam"/>
</dbReference>
<sequence>MLREFPYYIHLHHIFSFRFALGEVLKKLDGNKIQNLLSKLEETFITLAIPKMKVETNYGLREALIKMGITELFSSNADLSGISKSPPLHISDALHNAIIEVDEEGTTAAAATMFLPVGSALILEEPKEFIADHPFMFILTKGKNPLFMGHMFLQAETDFGMKMLRQTSINETCVVSPVSVILALAAIQIGAKGQTKSQISRAISNGATDIEVTKYYSHLSEEIVHHKKGTATTIANGFFMDEKFAVRKSYGSALIKRFTTKVKSFRFKETRAISERIDSYVSRKTYGRIKHIHAPSNIKDALSLLVSAASFASKWEYSFVKSLNTRGVFYSRKSFERKVEYMNVVKENRYYAENEHMQVLSLRYSDTSYALNIFLPKQK</sequence>
<dbReference type="AlphaFoldDB" id="A0A368F9V2"/>
<dbReference type="InterPro" id="IPR023795">
    <property type="entry name" value="Serpin_CS"/>
</dbReference>
<dbReference type="PROSITE" id="PS00284">
    <property type="entry name" value="SERPIN"/>
    <property type="match status" value="1"/>
</dbReference>
<dbReference type="PANTHER" id="PTHR11461:SF211">
    <property type="entry name" value="GH10112P-RELATED"/>
    <property type="match status" value="1"/>
</dbReference>
<dbReference type="InterPro" id="IPR023796">
    <property type="entry name" value="Serpin_dom"/>
</dbReference>
<organism evidence="4 5">
    <name type="scientific">Ancylostoma caninum</name>
    <name type="common">Dog hookworm</name>
    <dbReference type="NCBI Taxonomy" id="29170"/>
    <lineage>
        <taxon>Eukaryota</taxon>
        <taxon>Metazoa</taxon>
        <taxon>Ecdysozoa</taxon>
        <taxon>Nematoda</taxon>
        <taxon>Chromadorea</taxon>
        <taxon>Rhabditida</taxon>
        <taxon>Rhabditina</taxon>
        <taxon>Rhabditomorpha</taxon>
        <taxon>Strongyloidea</taxon>
        <taxon>Ancylostomatidae</taxon>
        <taxon>Ancylostomatinae</taxon>
        <taxon>Ancylostoma</taxon>
    </lineage>
</organism>
<feature type="domain" description="Serpin" evidence="3">
    <location>
        <begin position="161"/>
        <end position="376"/>
    </location>
</feature>
<accession>A0A368F9V2</accession>
<dbReference type="Gene3D" id="2.30.39.10">
    <property type="entry name" value="Alpha-1-antitrypsin, domain 1"/>
    <property type="match status" value="2"/>
</dbReference>
<evidence type="ECO:0000256" key="1">
    <source>
        <dbReference type="ARBA" id="ARBA00009500"/>
    </source>
</evidence>
<dbReference type="InterPro" id="IPR042185">
    <property type="entry name" value="Serpin_sf_2"/>
</dbReference>
<dbReference type="STRING" id="29170.A0A368F9V2"/>
<dbReference type="GO" id="GO:0004867">
    <property type="term" value="F:serine-type endopeptidase inhibitor activity"/>
    <property type="evidence" value="ECO:0007669"/>
    <property type="project" value="InterPro"/>
</dbReference>
<dbReference type="SMART" id="SM00093">
    <property type="entry name" value="SERPIN"/>
    <property type="match status" value="1"/>
</dbReference>
<dbReference type="EMBL" id="JOJR01002656">
    <property type="protein sequence ID" value="RCN28388.1"/>
    <property type="molecule type" value="Genomic_DNA"/>
</dbReference>
<dbReference type="SUPFAM" id="SSF56574">
    <property type="entry name" value="Serpins"/>
    <property type="match status" value="2"/>
</dbReference>
<dbReference type="InterPro" id="IPR042178">
    <property type="entry name" value="Serpin_sf_1"/>
</dbReference>
<dbReference type="PANTHER" id="PTHR11461">
    <property type="entry name" value="SERINE PROTEASE INHIBITOR, SERPIN"/>
    <property type="match status" value="1"/>
</dbReference>
<evidence type="ECO:0000313" key="4">
    <source>
        <dbReference type="EMBL" id="RCN28388.1"/>
    </source>
</evidence>
<evidence type="ECO:0000313" key="5">
    <source>
        <dbReference type="Proteomes" id="UP000252519"/>
    </source>
</evidence>
<gene>
    <name evidence="4" type="ORF">ANCCAN_25870</name>
</gene>
<dbReference type="GO" id="GO:0005615">
    <property type="term" value="C:extracellular space"/>
    <property type="evidence" value="ECO:0007669"/>
    <property type="project" value="InterPro"/>
</dbReference>
<proteinExistence type="inferred from homology"/>
<dbReference type="Gene3D" id="3.30.497.10">
    <property type="entry name" value="Antithrombin, subunit I, domain 2"/>
    <property type="match status" value="2"/>
</dbReference>
<evidence type="ECO:0000259" key="3">
    <source>
        <dbReference type="SMART" id="SM00093"/>
    </source>
</evidence>
<evidence type="ECO:0000256" key="2">
    <source>
        <dbReference type="RuleBase" id="RU000411"/>
    </source>
</evidence>
<reference evidence="4 5" key="1">
    <citation type="submission" date="2014-10" db="EMBL/GenBank/DDBJ databases">
        <title>Draft genome of the hookworm Ancylostoma caninum.</title>
        <authorList>
            <person name="Mitreva M."/>
        </authorList>
    </citation>
    <scope>NUCLEOTIDE SEQUENCE [LARGE SCALE GENOMIC DNA]</scope>
    <source>
        <strain evidence="4 5">Baltimore</strain>
    </source>
</reference>
<dbReference type="Pfam" id="PF00079">
    <property type="entry name" value="Serpin"/>
    <property type="match status" value="2"/>
</dbReference>
<protein>
    <recommendedName>
        <fullName evidence="3">Serpin domain-containing protein</fullName>
    </recommendedName>
</protein>